<dbReference type="OrthoDB" id="10067843at2759"/>
<dbReference type="GO" id="GO:0044666">
    <property type="term" value="C:MLL3/4 complex"/>
    <property type="evidence" value="ECO:0007669"/>
    <property type="project" value="TreeGrafter"/>
</dbReference>
<dbReference type="GO" id="GO:1902808">
    <property type="term" value="P:positive regulation of cell cycle G1/S phase transition"/>
    <property type="evidence" value="ECO:0007669"/>
    <property type="project" value="TreeGrafter"/>
</dbReference>
<dbReference type="GO" id="GO:0030331">
    <property type="term" value="F:nuclear estrogen receptor binding"/>
    <property type="evidence" value="ECO:0007669"/>
    <property type="project" value="TreeGrafter"/>
</dbReference>
<dbReference type="PANTHER" id="PTHR28467">
    <property type="entry name" value="PAXIP1-ASSOCIATED GLUTAMATE-RICH PROTEIN 1"/>
    <property type="match status" value="1"/>
</dbReference>
<sequence length="145" mass="16614">MSDHFNSQDIIECSDDENYGFKQNQMNECYPEPSEIYSLYKALETANVASLKLEWTCPGRRELTPDDSQVSQNTTNELCDIAESLDQSDFDFQEDISHMNLNRMDGKKELKGSAKKKTTSLDAVLSNMARHQKLDNMLDEKFDSL</sequence>
<accession>A0A6G0Z9N5</accession>
<dbReference type="EMBL" id="VUJU01000981">
    <property type="protein sequence ID" value="KAF0767372.1"/>
    <property type="molecule type" value="Genomic_DNA"/>
</dbReference>
<evidence type="ECO:0000313" key="1">
    <source>
        <dbReference type="EMBL" id="KAF0767372.1"/>
    </source>
</evidence>
<dbReference type="AlphaFoldDB" id="A0A6G0Z9N5"/>
<evidence type="ECO:0008006" key="3">
    <source>
        <dbReference type="Google" id="ProtNLM"/>
    </source>
</evidence>
<dbReference type="PANTHER" id="PTHR28467:SF1">
    <property type="entry name" value="PAXIP1-ASSOCIATED GLUTAMATE-RICH PROTEIN 1"/>
    <property type="match status" value="1"/>
</dbReference>
<evidence type="ECO:0000313" key="2">
    <source>
        <dbReference type="Proteomes" id="UP000478052"/>
    </source>
</evidence>
<dbReference type="GO" id="GO:0033148">
    <property type="term" value="P:positive regulation of intracellular estrogen receptor signaling pathway"/>
    <property type="evidence" value="ECO:0007669"/>
    <property type="project" value="TreeGrafter"/>
</dbReference>
<dbReference type="InterPro" id="IPR028213">
    <property type="entry name" value="PA1"/>
</dbReference>
<reference evidence="1 2" key="1">
    <citation type="submission" date="2019-08" db="EMBL/GenBank/DDBJ databases">
        <title>Whole genome of Aphis craccivora.</title>
        <authorList>
            <person name="Voronova N.V."/>
            <person name="Shulinski R.S."/>
            <person name="Bandarenka Y.V."/>
            <person name="Zhorov D.G."/>
            <person name="Warner D."/>
        </authorList>
    </citation>
    <scope>NUCLEOTIDE SEQUENCE [LARGE SCALE GENOMIC DNA]</scope>
    <source>
        <strain evidence="1">180601</strain>
        <tissue evidence="1">Whole Body</tissue>
    </source>
</reference>
<protein>
    <recommendedName>
        <fullName evidence="3">PAXIP1-associated glutamate-rich protein 1</fullName>
    </recommendedName>
</protein>
<dbReference type="Pfam" id="PF15364">
    <property type="entry name" value="PAXIP1_C"/>
    <property type="match status" value="1"/>
</dbReference>
<name>A0A6G0Z9N5_APHCR</name>
<dbReference type="Proteomes" id="UP000478052">
    <property type="component" value="Unassembled WGS sequence"/>
</dbReference>
<proteinExistence type="predicted"/>
<gene>
    <name evidence="1" type="ORF">FWK35_00003518</name>
</gene>
<keyword evidence="2" id="KW-1185">Reference proteome</keyword>
<comment type="caution">
    <text evidence="1">The sequence shown here is derived from an EMBL/GenBank/DDBJ whole genome shotgun (WGS) entry which is preliminary data.</text>
</comment>
<organism evidence="1 2">
    <name type="scientific">Aphis craccivora</name>
    <name type="common">Cowpea aphid</name>
    <dbReference type="NCBI Taxonomy" id="307492"/>
    <lineage>
        <taxon>Eukaryota</taxon>
        <taxon>Metazoa</taxon>
        <taxon>Ecdysozoa</taxon>
        <taxon>Arthropoda</taxon>
        <taxon>Hexapoda</taxon>
        <taxon>Insecta</taxon>
        <taxon>Pterygota</taxon>
        <taxon>Neoptera</taxon>
        <taxon>Paraneoptera</taxon>
        <taxon>Hemiptera</taxon>
        <taxon>Sternorrhyncha</taxon>
        <taxon>Aphidomorpha</taxon>
        <taxon>Aphidoidea</taxon>
        <taxon>Aphididae</taxon>
        <taxon>Aphidini</taxon>
        <taxon>Aphis</taxon>
        <taxon>Aphis</taxon>
    </lineage>
</organism>